<dbReference type="SUPFAM" id="SSF54637">
    <property type="entry name" value="Thioesterase/thiol ester dehydrase-isomerase"/>
    <property type="match status" value="1"/>
</dbReference>
<dbReference type="PANTHER" id="PTHR43664:SF1">
    <property type="entry name" value="BETA-METHYLMALYL-COA DEHYDRATASE"/>
    <property type="match status" value="1"/>
</dbReference>
<dbReference type="InterPro" id="IPR002539">
    <property type="entry name" value="MaoC-like_dom"/>
</dbReference>
<accession>A0A4D7AUS5</accession>
<dbReference type="OrthoDB" id="9797938at2"/>
<organism evidence="2 3">
    <name type="scientific">Phreatobacter stygius</name>
    <dbReference type="NCBI Taxonomy" id="1940610"/>
    <lineage>
        <taxon>Bacteria</taxon>
        <taxon>Pseudomonadati</taxon>
        <taxon>Pseudomonadota</taxon>
        <taxon>Alphaproteobacteria</taxon>
        <taxon>Hyphomicrobiales</taxon>
        <taxon>Phreatobacteraceae</taxon>
        <taxon>Phreatobacter</taxon>
    </lineage>
</organism>
<feature type="domain" description="MaoC-like" evidence="1">
    <location>
        <begin position="14"/>
        <end position="111"/>
    </location>
</feature>
<keyword evidence="3" id="KW-1185">Reference proteome</keyword>
<dbReference type="AlphaFoldDB" id="A0A4D7AUS5"/>
<dbReference type="Pfam" id="PF01575">
    <property type="entry name" value="MaoC_dehydratas"/>
    <property type="match status" value="1"/>
</dbReference>
<dbReference type="InterPro" id="IPR052342">
    <property type="entry name" value="MCH/BMMD"/>
</dbReference>
<proteinExistence type="predicted"/>
<reference evidence="2 3" key="1">
    <citation type="submission" date="2019-04" db="EMBL/GenBank/DDBJ databases">
        <title>Phreatobacter aquaticus sp. nov.</title>
        <authorList>
            <person name="Choi A."/>
        </authorList>
    </citation>
    <scope>NUCLEOTIDE SEQUENCE [LARGE SCALE GENOMIC DNA]</scope>
    <source>
        <strain evidence="2 3">KCTC 52518</strain>
    </source>
</reference>
<evidence type="ECO:0000313" key="3">
    <source>
        <dbReference type="Proteomes" id="UP000298781"/>
    </source>
</evidence>
<evidence type="ECO:0000313" key="2">
    <source>
        <dbReference type="EMBL" id="QCI63441.1"/>
    </source>
</evidence>
<dbReference type="RefSeq" id="WP_136958899.1">
    <property type="nucleotide sequence ID" value="NZ_CP039690.1"/>
</dbReference>
<sequence length="159" mass="17401">MAPRIAFEDFVAGQVETYGAYPVTRQEVIDYASEFDPQPFHLDDEAGRASLLGGLAASGWHSCAILMRLNCDHFITDSTSMGGPGIDEMKWLKPVFPGDILSVRREILDARPSASKPDRGIVRFRFELINQTGEVVLVQINPILFGRRAAGATQGAAHV</sequence>
<dbReference type="PANTHER" id="PTHR43664">
    <property type="entry name" value="MONOAMINE OXIDASE-RELATED"/>
    <property type="match status" value="1"/>
</dbReference>
<dbReference type="EMBL" id="CP039690">
    <property type="protein sequence ID" value="QCI63441.1"/>
    <property type="molecule type" value="Genomic_DNA"/>
</dbReference>
<name>A0A4D7AUS5_9HYPH</name>
<dbReference type="KEGG" id="pstg:E8M01_03820"/>
<protein>
    <submittedName>
        <fullName evidence="2">MaoC family dehydratase</fullName>
    </submittedName>
</protein>
<dbReference type="CDD" id="cd03454">
    <property type="entry name" value="YdeM"/>
    <property type="match status" value="1"/>
</dbReference>
<dbReference type="Gene3D" id="3.10.129.10">
    <property type="entry name" value="Hotdog Thioesterase"/>
    <property type="match status" value="1"/>
</dbReference>
<gene>
    <name evidence="2" type="ORF">E8M01_03820</name>
</gene>
<dbReference type="Proteomes" id="UP000298781">
    <property type="component" value="Chromosome"/>
</dbReference>
<dbReference type="InterPro" id="IPR029069">
    <property type="entry name" value="HotDog_dom_sf"/>
</dbReference>
<evidence type="ECO:0000259" key="1">
    <source>
        <dbReference type="Pfam" id="PF01575"/>
    </source>
</evidence>